<feature type="compositionally biased region" description="Polar residues" evidence="1">
    <location>
        <begin position="209"/>
        <end position="219"/>
    </location>
</feature>
<feature type="compositionally biased region" description="Low complexity" evidence="1">
    <location>
        <begin position="74"/>
        <end position="97"/>
    </location>
</feature>
<evidence type="ECO:0000313" key="2">
    <source>
        <dbReference type="EMBL" id="KAJ2897102.1"/>
    </source>
</evidence>
<sequence length="290" mass="32200">MNAENRSPTSRPPRQHVSRNAPGNPTARGRNDQSEKDSNDQPPAMVPDCSIQGIPVGFRPEEAVSRIAEEIPRSSRPSCSQFESSQSQESAQNYSNSHNNSATTDEPSRGPSDSNSEDSQQTFVSQPSFHSSPENAASPTANPSFGNPPPEQRPEVQNPFYAWQEQRPRRDPTHSPRGPSRRPYPDEVNPDRDRLLHGQFPRRAPRRLSPTNQQTNLSRRPTPPFQRGIPTGPVPPYHPPDPIRTVDDLPIQGRSLPVAAEPQPFESQLGLLNPPAWLKREADARARAHA</sequence>
<name>A0AAD5WP90_9PEZI</name>
<feature type="compositionally biased region" description="Basic and acidic residues" evidence="1">
    <location>
        <begin position="59"/>
        <end position="73"/>
    </location>
</feature>
<feature type="compositionally biased region" description="Basic and acidic residues" evidence="1">
    <location>
        <begin position="183"/>
        <end position="196"/>
    </location>
</feature>
<feature type="region of interest" description="Disordered" evidence="1">
    <location>
        <begin position="1"/>
        <end position="249"/>
    </location>
</feature>
<reference evidence="2" key="1">
    <citation type="submission" date="2022-07" db="EMBL/GenBank/DDBJ databases">
        <title>Draft genome sequence of Zalerion maritima ATCC 34329, a (micro)plastics degrading marine fungus.</title>
        <authorList>
            <person name="Paco A."/>
            <person name="Goncalves M.F.M."/>
            <person name="Rocha-Santos T.A.P."/>
            <person name="Alves A."/>
        </authorList>
    </citation>
    <scope>NUCLEOTIDE SEQUENCE</scope>
    <source>
        <strain evidence="2">ATCC 34329</strain>
    </source>
</reference>
<accession>A0AAD5WP90</accession>
<proteinExistence type="predicted"/>
<feature type="compositionally biased region" description="Pro residues" evidence="1">
    <location>
        <begin position="232"/>
        <end position="242"/>
    </location>
</feature>
<comment type="caution">
    <text evidence="2">The sequence shown here is derived from an EMBL/GenBank/DDBJ whole genome shotgun (WGS) entry which is preliminary data.</text>
</comment>
<dbReference type="Proteomes" id="UP001201980">
    <property type="component" value="Unassembled WGS sequence"/>
</dbReference>
<evidence type="ECO:0000256" key="1">
    <source>
        <dbReference type="SAM" id="MobiDB-lite"/>
    </source>
</evidence>
<organism evidence="2 3">
    <name type="scientific">Zalerion maritima</name>
    <dbReference type="NCBI Taxonomy" id="339359"/>
    <lineage>
        <taxon>Eukaryota</taxon>
        <taxon>Fungi</taxon>
        <taxon>Dikarya</taxon>
        <taxon>Ascomycota</taxon>
        <taxon>Pezizomycotina</taxon>
        <taxon>Sordariomycetes</taxon>
        <taxon>Lulworthiomycetidae</taxon>
        <taxon>Lulworthiales</taxon>
        <taxon>Lulworthiaceae</taxon>
        <taxon>Zalerion</taxon>
    </lineage>
</organism>
<dbReference type="AlphaFoldDB" id="A0AAD5WP90"/>
<feature type="compositionally biased region" description="Polar residues" evidence="1">
    <location>
        <begin position="98"/>
        <end position="145"/>
    </location>
</feature>
<evidence type="ECO:0000313" key="3">
    <source>
        <dbReference type="Proteomes" id="UP001201980"/>
    </source>
</evidence>
<feature type="compositionally biased region" description="Basic and acidic residues" evidence="1">
    <location>
        <begin position="29"/>
        <end position="39"/>
    </location>
</feature>
<protein>
    <submittedName>
        <fullName evidence="2">Uncharacterized protein</fullName>
    </submittedName>
</protein>
<keyword evidence="3" id="KW-1185">Reference proteome</keyword>
<gene>
    <name evidence="2" type="ORF">MKZ38_004981</name>
</gene>
<dbReference type="EMBL" id="JAKWBI020000295">
    <property type="protein sequence ID" value="KAJ2897102.1"/>
    <property type="molecule type" value="Genomic_DNA"/>
</dbReference>